<dbReference type="InterPro" id="IPR003961">
    <property type="entry name" value="FN3_dom"/>
</dbReference>
<dbReference type="SUPFAM" id="SSF48726">
    <property type="entry name" value="Immunoglobulin"/>
    <property type="match status" value="1"/>
</dbReference>
<dbReference type="CDD" id="cd00063">
    <property type="entry name" value="FN3"/>
    <property type="match status" value="1"/>
</dbReference>
<feature type="domain" description="Ig-like" evidence="2">
    <location>
        <begin position="1"/>
        <end position="60"/>
    </location>
</feature>
<dbReference type="InterPro" id="IPR036116">
    <property type="entry name" value="FN3_sf"/>
</dbReference>
<dbReference type="PANTHER" id="PTHR13817:SF73">
    <property type="entry name" value="FIBRONECTIN TYPE-III DOMAIN-CONTAINING PROTEIN"/>
    <property type="match status" value="1"/>
</dbReference>
<keyword evidence="1" id="KW-0677">Repeat</keyword>
<evidence type="ECO:0000256" key="1">
    <source>
        <dbReference type="ARBA" id="ARBA00022737"/>
    </source>
</evidence>
<dbReference type="SUPFAM" id="SSF49265">
    <property type="entry name" value="Fibronectin type III"/>
    <property type="match status" value="1"/>
</dbReference>
<reference evidence="5" key="1">
    <citation type="submission" date="2016-11" db="UniProtKB">
        <authorList>
            <consortium name="WormBaseParasite"/>
        </authorList>
    </citation>
    <scope>IDENTIFICATION</scope>
</reference>
<evidence type="ECO:0000313" key="4">
    <source>
        <dbReference type="Proteomes" id="UP000095280"/>
    </source>
</evidence>
<sequence length="177" mass="19361">PTPAIIWLLDGAPVAGGNQTADPAVPYGSVSRLESLKQTGRYSCRAENRLGAAEHTFRLVQPTVPEAPTDVRLAEPAGWDHLALAWRPGFAGVSGEDVRRGLQYWVQIRQRDRQDPSRVVLNSSQRSDANTRCNITDLLPNTNYSLNVYAVNSLGRGPPSQSLEVRTAHLALPKPSR</sequence>
<dbReference type="WBParaSite" id="maker-uti_cns_0013716-snap-gene-0.3-mRNA-1">
    <property type="protein sequence ID" value="maker-uti_cns_0013716-snap-gene-0.3-mRNA-1"/>
    <property type="gene ID" value="maker-uti_cns_0013716-snap-gene-0.3"/>
</dbReference>
<feature type="domain" description="Fibronectin type-III" evidence="3">
    <location>
        <begin position="67"/>
        <end position="170"/>
    </location>
</feature>
<name>A0A1I8ILB7_9PLAT</name>
<dbReference type="Gene3D" id="2.60.40.10">
    <property type="entry name" value="Immunoglobulins"/>
    <property type="match status" value="2"/>
</dbReference>
<protein>
    <submittedName>
        <fullName evidence="5">Fibronectin type-III domain-containing protein</fullName>
    </submittedName>
</protein>
<dbReference type="Pfam" id="PF00041">
    <property type="entry name" value="fn3"/>
    <property type="match status" value="1"/>
</dbReference>
<dbReference type="Proteomes" id="UP000095280">
    <property type="component" value="Unplaced"/>
</dbReference>
<dbReference type="SMART" id="SM00060">
    <property type="entry name" value="FN3"/>
    <property type="match status" value="1"/>
</dbReference>
<dbReference type="PROSITE" id="PS50835">
    <property type="entry name" value="IG_LIKE"/>
    <property type="match status" value="1"/>
</dbReference>
<evidence type="ECO:0000313" key="5">
    <source>
        <dbReference type="WBParaSite" id="maker-uti_cns_0013716-snap-gene-0.3-mRNA-1"/>
    </source>
</evidence>
<dbReference type="PANTHER" id="PTHR13817">
    <property type="entry name" value="TITIN"/>
    <property type="match status" value="1"/>
</dbReference>
<dbReference type="InterPro" id="IPR050964">
    <property type="entry name" value="Striated_Muscle_Regulatory"/>
</dbReference>
<evidence type="ECO:0000259" key="2">
    <source>
        <dbReference type="PROSITE" id="PS50835"/>
    </source>
</evidence>
<dbReference type="InterPro" id="IPR007110">
    <property type="entry name" value="Ig-like_dom"/>
</dbReference>
<organism evidence="4 5">
    <name type="scientific">Macrostomum lignano</name>
    <dbReference type="NCBI Taxonomy" id="282301"/>
    <lineage>
        <taxon>Eukaryota</taxon>
        <taxon>Metazoa</taxon>
        <taxon>Spiralia</taxon>
        <taxon>Lophotrochozoa</taxon>
        <taxon>Platyhelminthes</taxon>
        <taxon>Rhabditophora</taxon>
        <taxon>Macrostomorpha</taxon>
        <taxon>Macrostomida</taxon>
        <taxon>Macrostomidae</taxon>
        <taxon>Macrostomum</taxon>
    </lineage>
</organism>
<dbReference type="InterPro" id="IPR036179">
    <property type="entry name" value="Ig-like_dom_sf"/>
</dbReference>
<dbReference type="AlphaFoldDB" id="A0A1I8ILB7"/>
<dbReference type="PROSITE" id="PS50853">
    <property type="entry name" value="FN3"/>
    <property type="match status" value="1"/>
</dbReference>
<accession>A0A1I8ILB7</accession>
<keyword evidence="4" id="KW-1185">Reference proteome</keyword>
<evidence type="ECO:0000259" key="3">
    <source>
        <dbReference type="PROSITE" id="PS50853"/>
    </source>
</evidence>
<dbReference type="InterPro" id="IPR013783">
    <property type="entry name" value="Ig-like_fold"/>
</dbReference>
<proteinExistence type="predicted"/>